<accession>A0A553I8X4</accession>
<evidence type="ECO:0000313" key="2">
    <source>
        <dbReference type="Proteomes" id="UP000319160"/>
    </source>
</evidence>
<dbReference type="EMBL" id="VFLP01000010">
    <property type="protein sequence ID" value="TRX96641.1"/>
    <property type="molecule type" value="Genomic_DNA"/>
</dbReference>
<reference evidence="2" key="1">
    <citation type="submission" date="2019-06" db="EMBL/GenBank/DDBJ databases">
        <title>Draft genome sequence of the griseofulvin-producing fungus Xylaria cubensis strain G536.</title>
        <authorList>
            <person name="Mead M.E."/>
            <person name="Raja H.A."/>
            <person name="Steenwyk J.L."/>
            <person name="Knowles S.L."/>
            <person name="Oberlies N.H."/>
            <person name="Rokas A."/>
        </authorList>
    </citation>
    <scope>NUCLEOTIDE SEQUENCE [LARGE SCALE GENOMIC DNA]</scope>
    <source>
        <strain evidence="2">G536</strain>
    </source>
</reference>
<dbReference type="OrthoDB" id="10636604at2759"/>
<organism evidence="1 2">
    <name type="scientific">Xylaria flabelliformis</name>
    <dbReference type="NCBI Taxonomy" id="2512241"/>
    <lineage>
        <taxon>Eukaryota</taxon>
        <taxon>Fungi</taxon>
        <taxon>Dikarya</taxon>
        <taxon>Ascomycota</taxon>
        <taxon>Pezizomycotina</taxon>
        <taxon>Sordariomycetes</taxon>
        <taxon>Xylariomycetidae</taxon>
        <taxon>Xylariales</taxon>
        <taxon>Xylariaceae</taxon>
        <taxon>Xylaria</taxon>
    </lineage>
</organism>
<protein>
    <submittedName>
        <fullName evidence="1">Uncharacterized protein</fullName>
    </submittedName>
</protein>
<gene>
    <name evidence="1" type="ORF">FHL15_002543</name>
</gene>
<dbReference type="Proteomes" id="UP000319160">
    <property type="component" value="Unassembled WGS sequence"/>
</dbReference>
<keyword evidence="2" id="KW-1185">Reference proteome</keyword>
<comment type="caution">
    <text evidence="1">The sequence shown here is derived from an EMBL/GenBank/DDBJ whole genome shotgun (WGS) entry which is preliminary data.</text>
</comment>
<dbReference type="AlphaFoldDB" id="A0A553I8X4"/>
<evidence type="ECO:0000313" key="1">
    <source>
        <dbReference type="EMBL" id="TRX96641.1"/>
    </source>
</evidence>
<sequence length="219" mass="24255">MVAVQRFNAAAHFTVLVFQGLGKLACLPPTRKGLTSSVRDGSLDATPTDAPDPLFRVVTAHREDIDFLRGDLGIFYVTALPVVASLQTGRKTRSTQTQRHTEEFKQMKPKTGAGYLHYKRGHRHPAQVVANSTLDETRPQHMLKHVKSHPIVHNDPLTATKYVTVGKKPWTGQIANHGRPNVGQPAFGQSCQACRKQPLTGKRGQFIDHNVLIKAPLYQ</sequence>
<proteinExistence type="predicted"/>
<name>A0A553I8X4_9PEZI</name>